<organism evidence="1 2">
    <name type="scientific">Stegodyphus mimosarum</name>
    <name type="common">African social velvet spider</name>
    <dbReference type="NCBI Taxonomy" id="407821"/>
    <lineage>
        <taxon>Eukaryota</taxon>
        <taxon>Metazoa</taxon>
        <taxon>Ecdysozoa</taxon>
        <taxon>Arthropoda</taxon>
        <taxon>Chelicerata</taxon>
        <taxon>Arachnida</taxon>
        <taxon>Araneae</taxon>
        <taxon>Araneomorphae</taxon>
        <taxon>Entelegynae</taxon>
        <taxon>Eresoidea</taxon>
        <taxon>Eresidae</taxon>
        <taxon>Stegodyphus</taxon>
    </lineage>
</organism>
<protein>
    <submittedName>
        <fullName evidence="1">Uncharacterized protein</fullName>
    </submittedName>
</protein>
<dbReference type="Proteomes" id="UP000054359">
    <property type="component" value="Unassembled WGS sequence"/>
</dbReference>
<dbReference type="AlphaFoldDB" id="A0A087TDC8"/>
<reference evidence="1 2" key="1">
    <citation type="submission" date="2013-11" db="EMBL/GenBank/DDBJ databases">
        <title>Genome sequencing of Stegodyphus mimosarum.</title>
        <authorList>
            <person name="Bechsgaard J."/>
        </authorList>
    </citation>
    <scope>NUCLEOTIDE SEQUENCE [LARGE SCALE GENOMIC DNA]</scope>
</reference>
<sequence length="86" mass="9710">MYLPVIISNNQPLISSSNAVTSLGKPFLVLRHNFTKHLITECGIRIHLYELRFGKSTTEFCCFLEIICCFLIFTLQAINKSSLTVG</sequence>
<keyword evidence="2" id="KW-1185">Reference proteome</keyword>
<name>A0A087TDC8_STEMI</name>
<dbReference type="EMBL" id="KK114708">
    <property type="protein sequence ID" value="KFM63117.1"/>
    <property type="molecule type" value="Genomic_DNA"/>
</dbReference>
<evidence type="ECO:0000313" key="1">
    <source>
        <dbReference type="EMBL" id="KFM63117.1"/>
    </source>
</evidence>
<gene>
    <name evidence="1" type="ORF">X975_02264</name>
</gene>
<accession>A0A087TDC8</accession>
<evidence type="ECO:0000313" key="2">
    <source>
        <dbReference type="Proteomes" id="UP000054359"/>
    </source>
</evidence>
<proteinExistence type="predicted"/>
<feature type="non-terminal residue" evidence="1">
    <location>
        <position position="86"/>
    </location>
</feature>